<gene>
    <name evidence="1" type="ORF">QNI19_35980</name>
</gene>
<dbReference type="EMBL" id="JASJOT010000046">
    <property type="protein sequence ID" value="MDJ1498390.1"/>
    <property type="molecule type" value="Genomic_DNA"/>
</dbReference>
<protein>
    <submittedName>
        <fullName evidence="1">Uncharacterized protein</fullName>
    </submittedName>
</protein>
<dbReference type="RefSeq" id="WP_314004780.1">
    <property type="nucleotide sequence ID" value="NZ_JASJOT010000046.1"/>
</dbReference>
<comment type="caution">
    <text evidence="1">The sequence shown here is derived from an EMBL/GenBank/DDBJ whole genome shotgun (WGS) entry which is preliminary data.</text>
</comment>
<accession>A0ABT7CX96</accession>
<proteinExistence type="predicted"/>
<evidence type="ECO:0000313" key="2">
    <source>
        <dbReference type="Proteomes" id="UP001228581"/>
    </source>
</evidence>
<sequence length="129" mass="14845">MNDLNTTHYRVEKLPFIFEYVRDNDLVASPNSYFSIEKQKRKIPVELSLESLMVFKIQPQLKAFNGEIIGVTGWDDGSGNLIECYVFFIDKNKKLIKYKHTSIRHDLIGGYGNAKGNAIYLTKLIKTLL</sequence>
<organism evidence="1 2">
    <name type="scientific">Xanthocytophaga flava</name>
    <dbReference type="NCBI Taxonomy" id="3048013"/>
    <lineage>
        <taxon>Bacteria</taxon>
        <taxon>Pseudomonadati</taxon>
        <taxon>Bacteroidota</taxon>
        <taxon>Cytophagia</taxon>
        <taxon>Cytophagales</taxon>
        <taxon>Rhodocytophagaceae</taxon>
        <taxon>Xanthocytophaga</taxon>
    </lineage>
</organism>
<reference evidence="1 2" key="1">
    <citation type="submission" date="2023-05" db="EMBL/GenBank/DDBJ databases">
        <authorList>
            <person name="Zhang X."/>
        </authorList>
    </citation>
    <scope>NUCLEOTIDE SEQUENCE [LARGE SCALE GENOMIC DNA]</scope>
    <source>
        <strain evidence="1 2">DM2B3-1</strain>
    </source>
</reference>
<name>A0ABT7CX96_9BACT</name>
<dbReference type="Proteomes" id="UP001228581">
    <property type="component" value="Unassembled WGS sequence"/>
</dbReference>
<evidence type="ECO:0000313" key="1">
    <source>
        <dbReference type="EMBL" id="MDJ1498390.1"/>
    </source>
</evidence>
<keyword evidence="2" id="KW-1185">Reference proteome</keyword>